<protein>
    <submittedName>
        <fullName evidence="2">Uncharacterized protein</fullName>
    </submittedName>
</protein>
<dbReference type="AlphaFoldDB" id="A0A8J2LAM9"/>
<evidence type="ECO:0000313" key="3">
    <source>
        <dbReference type="Proteomes" id="UP000708208"/>
    </source>
</evidence>
<name>A0A8J2LAM9_9HEXA</name>
<evidence type="ECO:0000313" key="2">
    <source>
        <dbReference type="EMBL" id="CAG7828802.1"/>
    </source>
</evidence>
<evidence type="ECO:0000256" key="1">
    <source>
        <dbReference type="SAM" id="MobiDB-lite"/>
    </source>
</evidence>
<dbReference type="Proteomes" id="UP000708208">
    <property type="component" value="Unassembled WGS sequence"/>
</dbReference>
<feature type="region of interest" description="Disordered" evidence="1">
    <location>
        <begin position="1"/>
        <end position="56"/>
    </location>
</feature>
<proteinExistence type="predicted"/>
<sequence length="149" mass="16822">MAEGSINAAENILLATLPGNNKRPKKRTPRPQEWTRNRKKKARLQDHKLMEQHSPMNVTKTGLVLLQETPKFEWSGHHKLMEQHGPMNVTKTGLELHQEAPKILMVGPLGHPEGCGIVWGHDDTKYYLTNYSAPAQSRTPAKPVSFTRS</sequence>
<keyword evidence="3" id="KW-1185">Reference proteome</keyword>
<gene>
    <name evidence="2" type="ORF">AFUS01_LOCUS38704</name>
</gene>
<dbReference type="EMBL" id="CAJVCH010548902">
    <property type="protein sequence ID" value="CAG7828802.1"/>
    <property type="molecule type" value="Genomic_DNA"/>
</dbReference>
<reference evidence="2" key="1">
    <citation type="submission" date="2021-06" db="EMBL/GenBank/DDBJ databases">
        <authorList>
            <person name="Hodson N. C."/>
            <person name="Mongue J. A."/>
            <person name="Jaron S. K."/>
        </authorList>
    </citation>
    <scope>NUCLEOTIDE SEQUENCE</scope>
</reference>
<comment type="caution">
    <text evidence="2">The sequence shown here is derived from an EMBL/GenBank/DDBJ whole genome shotgun (WGS) entry which is preliminary data.</text>
</comment>
<organism evidence="2 3">
    <name type="scientific">Allacma fusca</name>
    <dbReference type="NCBI Taxonomy" id="39272"/>
    <lineage>
        <taxon>Eukaryota</taxon>
        <taxon>Metazoa</taxon>
        <taxon>Ecdysozoa</taxon>
        <taxon>Arthropoda</taxon>
        <taxon>Hexapoda</taxon>
        <taxon>Collembola</taxon>
        <taxon>Symphypleona</taxon>
        <taxon>Sminthuridae</taxon>
        <taxon>Allacma</taxon>
    </lineage>
</organism>
<accession>A0A8J2LAM9</accession>